<feature type="domain" description="F-box" evidence="1">
    <location>
        <begin position="13"/>
        <end position="50"/>
    </location>
</feature>
<comment type="caution">
    <text evidence="3">The sequence shown here is derived from an EMBL/GenBank/DDBJ whole genome shotgun (WGS) entry which is preliminary data.</text>
</comment>
<dbReference type="InterPro" id="IPR055357">
    <property type="entry name" value="LRR_At1g61320_AtMIF1"/>
</dbReference>
<gene>
    <name evidence="3" type="ORF">K2173_020449</name>
</gene>
<evidence type="ECO:0000259" key="1">
    <source>
        <dbReference type="Pfam" id="PF00646"/>
    </source>
</evidence>
<dbReference type="CDD" id="cd22160">
    <property type="entry name" value="F-box_AtFBL13-like"/>
    <property type="match status" value="1"/>
</dbReference>
<dbReference type="SUPFAM" id="SSF52047">
    <property type="entry name" value="RNI-like"/>
    <property type="match status" value="1"/>
</dbReference>
<dbReference type="SUPFAM" id="SSF81383">
    <property type="entry name" value="F-box domain"/>
    <property type="match status" value="1"/>
</dbReference>
<protein>
    <recommendedName>
        <fullName evidence="5">F-box domain-containing protein</fullName>
    </recommendedName>
</protein>
<dbReference type="PANTHER" id="PTHR34145">
    <property type="entry name" value="OS02G0105600 PROTEIN"/>
    <property type="match status" value="1"/>
</dbReference>
<dbReference type="InterPro" id="IPR032675">
    <property type="entry name" value="LRR_dom_sf"/>
</dbReference>
<dbReference type="Gene3D" id="1.20.1280.50">
    <property type="match status" value="1"/>
</dbReference>
<dbReference type="Proteomes" id="UP001159364">
    <property type="component" value="Linkage Group LG05"/>
</dbReference>
<organism evidence="3 4">
    <name type="scientific">Erythroxylum novogranatense</name>
    <dbReference type="NCBI Taxonomy" id="1862640"/>
    <lineage>
        <taxon>Eukaryota</taxon>
        <taxon>Viridiplantae</taxon>
        <taxon>Streptophyta</taxon>
        <taxon>Embryophyta</taxon>
        <taxon>Tracheophyta</taxon>
        <taxon>Spermatophyta</taxon>
        <taxon>Magnoliopsida</taxon>
        <taxon>eudicotyledons</taxon>
        <taxon>Gunneridae</taxon>
        <taxon>Pentapetalae</taxon>
        <taxon>rosids</taxon>
        <taxon>fabids</taxon>
        <taxon>Malpighiales</taxon>
        <taxon>Erythroxylaceae</taxon>
        <taxon>Erythroxylum</taxon>
    </lineage>
</organism>
<evidence type="ECO:0008006" key="5">
    <source>
        <dbReference type="Google" id="ProtNLM"/>
    </source>
</evidence>
<dbReference type="Pfam" id="PF23622">
    <property type="entry name" value="LRR_At1g61320_AtMIF1"/>
    <property type="match status" value="1"/>
</dbReference>
<accession>A0AAV8TJ10</accession>
<sequence>MIWFSEEIMDDFISSLTDEMLLHIISLLPFESAIQTIFLSKRWKLLWQKSLVHHGTKEDLATAICSFLNTFNEHNPSKNTRKFEFYFDDGGVLLAFVGPNSKLHLCFPTEKREFPIPFGLHLNFDQQNLPPQLSPCTFFVKSLHLVSVSHLTNETVSSILSNFQYLETLKITGCFGLRTINIGSEKKLVKLTIFECPDLKFLHIRSYKLKTFHYRGILPWFGTQNHFNLADAMLDCREGPSEDSLLYVKNIDPVLLTIKNVAVLTLCKWIFKAFFCPSLSTFLVEFQFYNLKELWWIDDSDERFDNDAMVSFLKLCPSLEQLFVTIDPKTYHLESTANYAIQVGKTTQLRHLKLVKLEGFPNMEMEILLSNRLREFVIAEPLILSSSSDGTCLQRLSKIPFHKAMLNRVGNFETYEHKWFYEFVELSDLSHINLKHLHMGLQT</sequence>
<dbReference type="InterPro" id="IPR036047">
    <property type="entry name" value="F-box-like_dom_sf"/>
</dbReference>
<dbReference type="Gene3D" id="3.80.10.10">
    <property type="entry name" value="Ribonuclease Inhibitor"/>
    <property type="match status" value="1"/>
</dbReference>
<dbReference type="Pfam" id="PF00646">
    <property type="entry name" value="F-box"/>
    <property type="match status" value="1"/>
</dbReference>
<keyword evidence="4" id="KW-1185">Reference proteome</keyword>
<evidence type="ECO:0000259" key="2">
    <source>
        <dbReference type="Pfam" id="PF23622"/>
    </source>
</evidence>
<dbReference type="EMBL" id="JAIWQS010000005">
    <property type="protein sequence ID" value="KAJ8765933.1"/>
    <property type="molecule type" value="Genomic_DNA"/>
</dbReference>
<dbReference type="PANTHER" id="PTHR34145:SF53">
    <property type="entry name" value="LEUCINE-RICH REPEAT DOMAIN SUPERFAMILY"/>
    <property type="match status" value="1"/>
</dbReference>
<proteinExistence type="predicted"/>
<reference evidence="3 4" key="1">
    <citation type="submission" date="2021-09" db="EMBL/GenBank/DDBJ databases">
        <title>Genomic insights and catalytic innovation underlie evolution of tropane alkaloids biosynthesis.</title>
        <authorList>
            <person name="Wang Y.-J."/>
            <person name="Tian T."/>
            <person name="Huang J.-P."/>
            <person name="Huang S.-X."/>
        </authorList>
    </citation>
    <scope>NUCLEOTIDE SEQUENCE [LARGE SCALE GENOMIC DNA]</scope>
    <source>
        <strain evidence="3">KIB-2018</strain>
        <tissue evidence="3">Leaf</tissue>
    </source>
</reference>
<evidence type="ECO:0000313" key="3">
    <source>
        <dbReference type="EMBL" id="KAJ8765933.1"/>
    </source>
</evidence>
<evidence type="ECO:0000313" key="4">
    <source>
        <dbReference type="Proteomes" id="UP001159364"/>
    </source>
</evidence>
<dbReference type="InterPro" id="IPR053772">
    <property type="entry name" value="At1g61320/At1g61330-like"/>
</dbReference>
<dbReference type="InterPro" id="IPR053781">
    <property type="entry name" value="F-box_AtFBL13-like"/>
</dbReference>
<name>A0AAV8TJ10_9ROSI</name>
<dbReference type="InterPro" id="IPR001810">
    <property type="entry name" value="F-box_dom"/>
</dbReference>
<feature type="domain" description="At1g61320/AtMIF1 LRR" evidence="2">
    <location>
        <begin position="136"/>
        <end position="361"/>
    </location>
</feature>
<dbReference type="AlphaFoldDB" id="A0AAV8TJ10"/>